<gene>
    <name evidence="2" type="ORF">SAMN04488128_10625</name>
</gene>
<dbReference type="GO" id="GO:0047470">
    <property type="term" value="F:(1,4)-alpha-D-glucan 1-alpha-D-glucosylmutase activity"/>
    <property type="evidence" value="ECO:0007669"/>
    <property type="project" value="TreeGrafter"/>
</dbReference>
<dbReference type="Gene3D" id="3.20.20.80">
    <property type="entry name" value="Glycosidases"/>
    <property type="match status" value="2"/>
</dbReference>
<dbReference type="GO" id="GO:0030980">
    <property type="term" value="P:alpha-glucan catabolic process"/>
    <property type="evidence" value="ECO:0007669"/>
    <property type="project" value="TreeGrafter"/>
</dbReference>
<dbReference type="PANTHER" id="PTHR10357:SF216">
    <property type="entry name" value="MALTOOLIGOSYL TREHALOSE SYNTHASE-RELATED"/>
    <property type="match status" value="1"/>
</dbReference>
<protein>
    <submittedName>
        <fullName evidence="2">Maltooligosyl trehalose synthase</fullName>
    </submittedName>
</protein>
<dbReference type="Proteomes" id="UP000190367">
    <property type="component" value="Unassembled WGS sequence"/>
</dbReference>
<feature type="domain" description="Glycosyl hydrolase family 13 catalytic" evidence="1">
    <location>
        <begin position="45"/>
        <end position="502"/>
    </location>
</feature>
<dbReference type="InterPro" id="IPR012767">
    <property type="entry name" value="Trehalose_TreY"/>
</dbReference>
<organism evidence="2 3">
    <name type="scientific">Chitinophaga eiseniae</name>
    <dbReference type="NCBI Taxonomy" id="634771"/>
    <lineage>
        <taxon>Bacteria</taxon>
        <taxon>Pseudomonadati</taxon>
        <taxon>Bacteroidota</taxon>
        <taxon>Chitinophagia</taxon>
        <taxon>Chitinophagales</taxon>
        <taxon>Chitinophagaceae</taxon>
        <taxon>Chitinophaga</taxon>
    </lineage>
</organism>
<name>A0A1T4TQS7_9BACT</name>
<dbReference type="STRING" id="634771.SAMN04488128_10625"/>
<evidence type="ECO:0000313" key="3">
    <source>
        <dbReference type="Proteomes" id="UP000190367"/>
    </source>
</evidence>
<dbReference type="Pfam" id="PF00128">
    <property type="entry name" value="Alpha-amylase"/>
    <property type="match status" value="1"/>
</dbReference>
<dbReference type="PANTHER" id="PTHR10357">
    <property type="entry name" value="ALPHA-AMYLASE FAMILY MEMBER"/>
    <property type="match status" value="1"/>
</dbReference>
<dbReference type="SMART" id="SM00642">
    <property type="entry name" value="Aamy"/>
    <property type="match status" value="1"/>
</dbReference>
<dbReference type="InterPro" id="IPR006047">
    <property type="entry name" value="GH13_cat_dom"/>
</dbReference>
<dbReference type="InterPro" id="IPR017853">
    <property type="entry name" value="GH"/>
</dbReference>
<accession>A0A1T4TQS7</accession>
<dbReference type="EMBL" id="FUWZ01000006">
    <property type="protein sequence ID" value="SKA42806.1"/>
    <property type="molecule type" value="Genomic_DNA"/>
</dbReference>
<dbReference type="Gene3D" id="1.10.10.470">
    <property type="entry name" value="Maltooligosyl trehalose synthase, domain 4"/>
    <property type="match status" value="1"/>
</dbReference>
<dbReference type="AlphaFoldDB" id="A0A1T4TQS7"/>
<dbReference type="InterPro" id="IPR013797">
    <property type="entry name" value="Maltooligo_trehalose_synth_4"/>
</dbReference>
<sequence>MKCGTARVRKLLMRYWKMNRFCCSPSRLSYMKWRIMKSDFFTPVATYRIRFNRDFTFTDLEKQLDYLHQLGITTIYASPVFETAPGSRHGYDITNPREINNAIGSLAHMRQLHVRLRSLGMSWIQDIVPNYMAFHCQNARLMDALERGTASPYYNYFDIDWHHPDPDLHGKLMVPFLKKNLRETIADGGIRLSYSTLGLSMATGGQCYPLSAKSYQWLLSVLPPGMDAVKNWLTEMKGNILQRRSLSDWEAMKSLLKPPRKQTFLPLLDLVNNHTALLQELLEIQHYTFTARSEADFRINYRRFLGVNEHIALRMEDKAVFEEYHGFLHRLYQEGIIQGLRIDQVDGLLDPARYIYHLRELFGNNCYIIAEKILAGHENLPERWALQGSTGYDFLAGVSQLLTDGEGMEKLGRFYRTHFPGLALYSKLARSKKQLVLEKHMNGEWDNLVREVFRLKLAPPETDKGRLKMAMSEFIVCLPANRIYPEGWPLPAADIRQLDQAIEDAILRNPATGTALELIRSFWDPDKKQLQTAAALLLLKKITQFAGQLYRESIEETLFYVYNALLSHNEAGDSPVQNKCTLDDFHERMTVRQYLSPFSLNTTATHDTRWGEDARVRLNALTIIPDLWIQQVQAWHTAHHDLIALIDEKPAPDLNDEYFIYQTVFACLPASGETDTGFSARIAATFLKVVREAKVHSSWLMPDTAYELACLQFIEKILTPGSAFLEGMHQLAEKLGTHDHIFSLAQTLIKITAPGIPDIYQGCELWDFSAGNNDGHHPVNYPLRRKLLATWQDNDHAPGWPKEHAGAHAGIGKAKLYLVNKALQLRNAHASLFIQGEYIPLSSGERNNQIAYARRYRQDWCIIVTPLLPAAHFGKHDLAPLTLPANAPLKWINVFTGEVLIAQNGQLPLPGTQNCPVVLLSPVPDHKFHR</sequence>
<dbReference type="CDD" id="cd11336">
    <property type="entry name" value="AmyAc_MTSase"/>
    <property type="match status" value="1"/>
</dbReference>
<dbReference type="NCBIfam" id="TIGR02401">
    <property type="entry name" value="trehalose_TreY"/>
    <property type="match status" value="1"/>
</dbReference>
<keyword evidence="3" id="KW-1185">Reference proteome</keyword>
<dbReference type="Gene3D" id="3.30.1590.10">
    <property type="entry name" value="Maltooligosyl trehalose synthase, domain 2"/>
    <property type="match status" value="1"/>
</dbReference>
<evidence type="ECO:0000259" key="1">
    <source>
        <dbReference type="SMART" id="SM00642"/>
    </source>
</evidence>
<reference evidence="3" key="1">
    <citation type="submission" date="2017-02" db="EMBL/GenBank/DDBJ databases">
        <authorList>
            <person name="Varghese N."/>
            <person name="Submissions S."/>
        </authorList>
    </citation>
    <scope>NUCLEOTIDE SEQUENCE [LARGE SCALE GENOMIC DNA]</scope>
    <source>
        <strain evidence="3">DSM 22224</strain>
    </source>
</reference>
<dbReference type="SUPFAM" id="SSF51445">
    <property type="entry name" value="(Trans)glycosidases"/>
    <property type="match status" value="1"/>
</dbReference>
<proteinExistence type="predicted"/>
<dbReference type="GO" id="GO:0005992">
    <property type="term" value="P:trehalose biosynthetic process"/>
    <property type="evidence" value="ECO:0007669"/>
    <property type="project" value="TreeGrafter"/>
</dbReference>
<evidence type="ECO:0000313" key="2">
    <source>
        <dbReference type="EMBL" id="SKA42806.1"/>
    </source>
</evidence>